<evidence type="ECO:0000256" key="3">
    <source>
        <dbReference type="ARBA" id="ARBA00007353"/>
    </source>
</evidence>
<dbReference type="InterPro" id="IPR003730">
    <property type="entry name" value="Cu_polyphenol_OxRdtase"/>
</dbReference>
<dbReference type="CDD" id="cd16833">
    <property type="entry name" value="YfiH"/>
    <property type="match status" value="1"/>
</dbReference>
<dbReference type="NCBIfam" id="TIGR00726">
    <property type="entry name" value="peptidoglycan editing factor PgeF"/>
    <property type="match status" value="1"/>
</dbReference>
<gene>
    <name evidence="12" type="ORF">SAMEA4364220_00381</name>
</gene>
<evidence type="ECO:0000256" key="9">
    <source>
        <dbReference type="ARBA" id="ARBA00048968"/>
    </source>
</evidence>
<dbReference type="Proteomes" id="UP000215383">
    <property type="component" value="Chromosome 1"/>
</dbReference>
<dbReference type="Gene3D" id="3.60.140.10">
    <property type="entry name" value="CNF1/YfiH-like putative cysteine hydrolases"/>
    <property type="match status" value="1"/>
</dbReference>
<evidence type="ECO:0000313" key="13">
    <source>
        <dbReference type="Proteomes" id="UP000215383"/>
    </source>
</evidence>
<reference evidence="12 13" key="1">
    <citation type="submission" date="2017-06" db="EMBL/GenBank/DDBJ databases">
        <authorList>
            <consortium name="Pathogen Informatics"/>
        </authorList>
    </citation>
    <scope>NUCLEOTIDE SEQUENCE [LARGE SCALE GENOMIC DNA]</scope>
    <source>
        <strain evidence="12 13">NCTC10570</strain>
    </source>
</reference>
<evidence type="ECO:0000256" key="5">
    <source>
        <dbReference type="ARBA" id="ARBA00022723"/>
    </source>
</evidence>
<evidence type="ECO:0000256" key="10">
    <source>
        <dbReference type="ARBA" id="ARBA00049893"/>
    </source>
</evidence>
<comment type="catalytic activity">
    <reaction evidence="10">
        <text>S-methyl-5'-thioadenosine + phosphate = 5-(methylsulfanyl)-alpha-D-ribose 1-phosphate + adenine</text>
        <dbReference type="Rhea" id="RHEA:11852"/>
        <dbReference type="ChEBI" id="CHEBI:16708"/>
        <dbReference type="ChEBI" id="CHEBI:17509"/>
        <dbReference type="ChEBI" id="CHEBI:43474"/>
        <dbReference type="ChEBI" id="CHEBI:58533"/>
        <dbReference type="EC" id="2.4.2.28"/>
    </reaction>
    <physiologicalReaction direction="left-to-right" evidence="10">
        <dbReference type="Rhea" id="RHEA:11853"/>
    </physiologicalReaction>
</comment>
<dbReference type="PANTHER" id="PTHR30616">
    <property type="entry name" value="UNCHARACTERIZED PROTEIN YFIH"/>
    <property type="match status" value="1"/>
</dbReference>
<comment type="catalytic activity">
    <reaction evidence="8">
        <text>adenosine + H2O + H(+) = inosine + NH4(+)</text>
        <dbReference type="Rhea" id="RHEA:24408"/>
        <dbReference type="ChEBI" id="CHEBI:15377"/>
        <dbReference type="ChEBI" id="CHEBI:15378"/>
        <dbReference type="ChEBI" id="CHEBI:16335"/>
        <dbReference type="ChEBI" id="CHEBI:17596"/>
        <dbReference type="ChEBI" id="CHEBI:28938"/>
        <dbReference type="EC" id="3.5.4.4"/>
    </reaction>
    <physiologicalReaction direction="left-to-right" evidence="8">
        <dbReference type="Rhea" id="RHEA:24409"/>
    </physiologicalReaction>
</comment>
<comment type="similarity">
    <text evidence="3 11">Belongs to the purine nucleoside phosphorylase YfiH/LACC1 family.</text>
</comment>
<dbReference type="GO" id="GO:0017061">
    <property type="term" value="F:S-methyl-5-thioadenosine phosphorylase activity"/>
    <property type="evidence" value="ECO:0007669"/>
    <property type="project" value="UniProtKB-EC"/>
</dbReference>
<evidence type="ECO:0000256" key="11">
    <source>
        <dbReference type="RuleBase" id="RU361274"/>
    </source>
</evidence>
<keyword evidence="4" id="KW-0808">Transferase</keyword>
<dbReference type="Pfam" id="PF02578">
    <property type="entry name" value="Cu-oxidase_4"/>
    <property type="match status" value="1"/>
</dbReference>
<name>A0A239TCQ8_9FIRM</name>
<dbReference type="GO" id="GO:0005507">
    <property type="term" value="F:copper ion binding"/>
    <property type="evidence" value="ECO:0007669"/>
    <property type="project" value="TreeGrafter"/>
</dbReference>
<comment type="function">
    <text evidence="2">Purine nucleoside enzyme that catalyzes the phosphorolysis of adenosine and inosine nucleosides, yielding D-ribose 1-phosphate and the respective free bases, adenine and hypoxanthine. Also catalyzes the phosphorolysis of S-methyl-5'-thioadenosine into adenine and S-methyl-5-thio-alpha-D-ribose 1-phosphate. Also has adenosine deaminase activity.</text>
</comment>
<evidence type="ECO:0000313" key="12">
    <source>
        <dbReference type="EMBL" id="SNU95356.1"/>
    </source>
</evidence>
<evidence type="ECO:0000256" key="8">
    <source>
        <dbReference type="ARBA" id="ARBA00047989"/>
    </source>
</evidence>
<comment type="catalytic activity">
    <reaction evidence="9">
        <text>adenosine + phosphate = alpha-D-ribose 1-phosphate + adenine</text>
        <dbReference type="Rhea" id="RHEA:27642"/>
        <dbReference type="ChEBI" id="CHEBI:16335"/>
        <dbReference type="ChEBI" id="CHEBI:16708"/>
        <dbReference type="ChEBI" id="CHEBI:43474"/>
        <dbReference type="ChEBI" id="CHEBI:57720"/>
        <dbReference type="EC" id="2.4.2.1"/>
    </reaction>
    <physiologicalReaction direction="left-to-right" evidence="9">
        <dbReference type="Rhea" id="RHEA:27643"/>
    </physiologicalReaction>
</comment>
<dbReference type="InterPro" id="IPR011324">
    <property type="entry name" value="Cytotoxic_necrot_fac-like_cat"/>
</dbReference>
<dbReference type="SUPFAM" id="SSF64438">
    <property type="entry name" value="CNF1/YfiH-like putative cysteine hydrolases"/>
    <property type="match status" value="1"/>
</dbReference>
<keyword evidence="5" id="KW-0479">Metal-binding</keyword>
<accession>A0A239TCQ8</accession>
<evidence type="ECO:0000256" key="4">
    <source>
        <dbReference type="ARBA" id="ARBA00022679"/>
    </source>
</evidence>
<evidence type="ECO:0000256" key="7">
    <source>
        <dbReference type="ARBA" id="ARBA00022833"/>
    </source>
</evidence>
<keyword evidence="7" id="KW-0862">Zinc</keyword>
<evidence type="ECO:0000256" key="2">
    <source>
        <dbReference type="ARBA" id="ARBA00003215"/>
    </source>
</evidence>
<dbReference type="EMBL" id="LT906446">
    <property type="protein sequence ID" value="SNU95356.1"/>
    <property type="molecule type" value="Genomic_DNA"/>
</dbReference>
<proteinExistence type="inferred from homology"/>
<dbReference type="GO" id="GO:0016787">
    <property type="term" value="F:hydrolase activity"/>
    <property type="evidence" value="ECO:0007669"/>
    <property type="project" value="UniProtKB-KW"/>
</dbReference>
<dbReference type="PANTHER" id="PTHR30616:SF2">
    <property type="entry name" value="PURINE NUCLEOSIDE PHOSPHORYLASE LACC1"/>
    <property type="match status" value="1"/>
</dbReference>
<dbReference type="eggNOG" id="COG1496">
    <property type="taxonomic scope" value="Bacteria"/>
</dbReference>
<evidence type="ECO:0000256" key="6">
    <source>
        <dbReference type="ARBA" id="ARBA00022801"/>
    </source>
</evidence>
<dbReference type="AlphaFoldDB" id="A0A239TCQ8"/>
<evidence type="ECO:0000256" key="1">
    <source>
        <dbReference type="ARBA" id="ARBA00000553"/>
    </source>
</evidence>
<sequence length="273" mass="29757">MFSLYHGSNNLWYGRFSVFPEDKVINAISTRFNGTSAVPFDGLNLALHVDDNSEDVVANRKLFCEGLGLDLAKMTTCQQVHGNNVVCVTDENSGAGSISLDDTIADTDALITNLPNVALTLFFADCTPIMLYDPVHNVVGAAHGGWRGTEGEISLHTLELMQEKFATNPADCVASIGPNIGVCCYEIGEEVADKFKRLYGKDSDLILKWDKTAQKYHLNLQKANALTLQKAGLKMQNIDMADVCTACNSEIFFSYRADSGKTGRIACTIALKK</sequence>
<dbReference type="InterPro" id="IPR038371">
    <property type="entry name" value="Cu_polyphenol_OxRdtase_sf"/>
</dbReference>
<dbReference type="RefSeq" id="WP_027889209.1">
    <property type="nucleotide sequence ID" value="NZ_LT906446.1"/>
</dbReference>
<comment type="catalytic activity">
    <reaction evidence="1">
        <text>inosine + phosphate = alpha-D-ribose 1-phosphate + hypoxanthine</text>
        <dbReference type="Rhea" id="RHEA:27646"/>
        <dbReference type="ChEBI" id="CHEBI:17368"/>
        <dbReference type="ChEBI" id="CHEBI:17596"/>
        <dbReference type="ChEBI" id="CHEBI:43474"/>
        <dbReference type="ChEBI" id="CHEBI:57720"/>
        <dbReference type="EC" id="2.4.2.1"/>
    </reaction>
    <physiologicalReaction direction="left-to-right" evidence="1">
        <dbReference type="Rhea" id="RHEA:27647"/>
    </physiologicalReaction>
</comment>
<keyword evidence="6" id="KW-0378">Hydrolase</keyword>
<keyword evidence="13" id="KW-1185">Reference proteome</keyword>
<protein>
    <recommendedName>
        <fullName evidence="11">Purine nucleoside phosphorylase</fullName>
    </recommendedName>
</protein>
<dbReference type="GeneID" id="78506416"/>
<organism evidence="12 13">
    <name type="scientific">Megamonas hypermegale</name>
    <dbReference type="NCBI Taxonomy" id="158847"/>
    <lineage>
        <taxon>Bacteria</taxon>
        <taxon>Bacillati</taxon>
        <taxon>Bacillota</taxon>
        <taxon>Negativicutes</taxon>
        <taxon>Selenomonadales</taxon>
        <taxon>Selenomonadaceae</taxon>
        <taxon>Megamonas</taxon>
    </lineage>
</organism>